<comment type="caution">
    <text evidence="3">The sequence shown here is derived from an EMBL/GenBank/DDBJ whole genome shotgun (WGS) entry which is preliminary data.</text>
</comment>
<evidence type="ECO:0000313" key="4">
    <source>
        <dbReference type="Proteomes" id="UP000297229"/>
    </source>
</evidence>
<organism evidence="3 4">
    <name type="scientific">Botrytis elliptica</name>
    <dbReference type="NCBI Taxonomy" id="278938"/>
    <lineage>
        <taxon>Eukaryota</taxon>
        <taxon>Fungi</taxon>
        <taxon>Dikarya</taxon>
        <taxon>Ascomycota</taxon>
        <taxon>Pezizomycotina</taxon>
        <taxon>Leotiomycetes</taxon>
        <taxon>Helotiales</taxon>
        <taxon>Sclerotiniaceae</taxon>
        <taxon>Botrytis</taxon>
    </lineage>
</organism>
<dbReference type="PANTHER" id="PTHR35910:SF6">
    <property type="entry name" value="2EXR DOMAIN-CONTAINING PROTEIN"/>
    <property type="match status" value="1"/>
</dbReference>
<dbReference type="InterPro" id="IPR045518">
    <property type="entry name" value="2EXR"/>
</dbReference>
<sequence length="377" mass="43731">MIAYKIKFGKTVPRKRREPWEIAVASSISDLNRCHITSSPQKMSYSFFDHSSGAASPKRSLMPNATGSGVSSLKDVLQEESPGSPIIQESPAKENCLQFPPPPQPNYSIVPSTIDLEEKSRKPHLDTFHQFMDLPLELRIKIYEFASLEPRAVPIWPVYTDRENDDVKFRFRSETPAIMQVCHEARRESQKLDIYAPTSDTSSPLPRIWLKPSIDIICPVRNGSSIWTVFQFLKFSQIINRLKIERLCIDSFEFQCSRLTDNLQTFVVIPKWMNHNLRQILAYSPLHPINIHRQPLRIVNSTKLNLEQDSEEVMMHSMEADTMFEELEDLIENLNSFQKAQNELDKMTGERLVHMPSWLYMHRKTWTRPELMRCAAL</sequence>
<evidence type="ECO:0000313" key="3">
    <source>
        <dbReference type="EMBL" id="TGO76924.1"/>
    </source>
</evidence>
<dbReference type="Pfam" id="PF20150">
    <property type="entry name" value="2EXR"/>
    <property type="match status" value="1"/>
</dbReference>
<feature type="domain" description="2EXR" evidence="2">
    <location>
        <begin position="128"/>
        <end position="217"/>
    </location>
</feature>
<dbReference type="AlphaFoldDB" id="A0A4Z1JUN1"/>
<name>A0A4Z1JUN1_9HELO</name>
<dbReference type="Proteomes" id="UP000297229">
    <property type="component" value="Unassembled WGS sequence"/>
</dbReference>
<keyword evidence="1" id="KW-0175">Coiled coil</keyword>
<keyword evidence="4" id="KW-1185">Reference proteome</keyword>
<protein>
    <recommendedName>
        <fullName evidence="2">2EXR domain-containing protein</fullName>
    </recommendedName>
</protein>
<dbReference type="EMBL" id="PQXM01000130">
    <property type="protein sequence ID" value="TGO76924.1"/>
    <property type="molecule type" value="Genomic_DNA"/>
</dbReference>
<gene>
    <name evidence="3" type="ORF">BELL_0131g00150</name>
</gene>
<evidence type="ECO:0000256" key="1">
    <source>
        <dbReference type="SAM" id="Coils"/>
    </source>
</evidence>
<feature type="coiled-coil region" evidence="1">
    <location>
        <begin position="320"/>
        <end position="347"/>
    </location>
</feature>
<proteinExistence type="predicted"/>
<dbReference type="PANTHER" id="PTHR35910">
    <property type="entry name" value="2EXR DOMAIN-CONTAINING PROTEIN"/>
    <property type="match status" value="1"/>
</dbReference>
<accession>A0A4Z1JUN1</accession>
<reference evidence="3 4" key="1">
    <citation type="submission" date="2017-12" db="EMBL/GenBank/DDBJ databases">
        <title>Comparative genomics of Botrytis spp.</title>
        <authorList>
            <person name="Valero-Jimenez C.A."/>
            <person name="Tapia P."/>
            <person name="Veloso J."/>
            <person name="Silva-Moreno E."/>
            <person name="Staats M."/>
            <person name="Valdes J.H."/>
            <person name="Van Kan J.A.L."/>
        </authorList>
    </citation>
    <scope>NUCLEOTIDE SEQUENCE [LARGE SCALE GENOMIC DNA]</scope>
    <source>
        <strain evidence="3 4">Be9601</strain>
    </source>
</reference>
<evidence type="ECO:0000259" key="2">
    <source>
        <dbReference type="Pfam" id="PF20150"/>
    </source>
</evidence>